<name>A0A6J5KQ84_9CAUD</name>
<gene>
    <name evidence="1" type="ORF">UFOVP41_45</name>
</gene>
<sequence length="247" mass="25285">MASVLLSPVGNGQQFFDNNGLPLSGGLLYTYQAGSSTLLTTYTTNNGDIANTNPIVLDSSGRCSNEIWMQTGYTYKFVLQTSAGVTLQTLDNLYPILQTATSSGTVIPSGLIAIWSGSTGSIPSGWALCNGSNGTPDLRNSFIIGAGSTYSVGQTGGSADAIVVNHNHTVTVTDPGHIHQIATVNGTANPTNPVAARGEDPIGGSPVYTAPTNSKTTGITVVNSAAGTSGTGANMPPYYALAFIMKT</sequence>
<dbReference type="EMBL" id="LR796168">
    <property type="protein sequence ID" value="CAB4123382.1"/>
    <property type="molecule type" value="Genomic_DNA"/>
</dbReference>
<accession>A0A6J5KQ84</accession>
<evidence type="ECO:0000313" key="1">
    <source>
        <dbReference type="EMBL" id="CAB4123382.1"/>
    </source>
</evidence>
<proteinExistence type="predicted"/>
<dbReference type="SUPFAM" id="SSF88874">
    <property type="entry name" value="Receptor-binding domain of short tail fibre protein gp12"/>
    <property type="match status" value="1"/>
</dbReference>
<evidence type="ECO:0008006" key="2">
    <source>
        <dbReference type="Google" id="ProtNLM"/>
    </source>
</evidence>
<dbReference type="CDD" id="cd22641">
    <property type="entry name" value="C24-like"/>
    <property type="match status" value="1"/>
</dbReference>
<organism evidence="1">
    <name type="scientific">uncultured Caudovirales phage</name>
    <dbReference type="NCBI Taxonomy" id="2100421"/>
    <lineage>
        <taxon>Viruses</taxon>
        <taxon>Duplodnaviria</taxon>
        <taxon>Heunggongvirae</taxon>
        <taxon>Uroviricota</taxon>
        <taxon>Caudoviricetes</taxon>
        <taxon>Peduoviridae</taxon>
        <taxon>Maltschvirus</taxon>
        <taxon>Maltschvirus maltsch</taxon>
    </lineage>
</organism>
<protein>
    <recommendedName>
        <fullName evidence="2">Phage tail collar domain containing protein</fullName>
    </recommendedName>
</protein>
<reference evidence="1" key="1">
    <citation type="submission" date="2020-04" db="EMBL/GenBank/DDBJ databases">
        <authorList>
            <person name="Chiriac C."/>
            <person name="Salcher M."/>
            <person name="Ghai R."/>
            <person name="Kavagutti S V."/>
        </authorList>
    </citation>
    <scope>NUCLEOTIDE SEQUENCE</scope>
</reference>